<dbReference type="Gene3D" id="2.70.98.10">
    <property type="match status" value="1"/>
</dbReference>
<keyword evidence="4" id="KW-0732">Signal</keyword>
<evidence type="ECO:0000313" key="6">
    <source>
        <dbReference type="Proteomes" id="UP000319257"/>
    </source>
</evidence>
<protein>
    <recommendedName>
        <fullName evidence="7">Aldose 1-epimerase</fullName>
    </recommendedName>
</protein>
<name>A0A507BDC4_9PEZI</name>
<dbReference type="InterPro" id="IPR008183">
    <property type="entry name" value="Aldose_1/G6P_1-epimerase"/>
</dbReference>
<proteinExistence type="inferred from homology"/>
<dbReference type="InterPro" id="IPR014718">
    <property type="entry name" value="GH-type_carb-bd"/>
</dbReference>
<keyword evidence="6" id="KW-1185">Reference proteome</keyword>
<reference evidence="5 6" key="1">
    <citation type="submission" date="2019-06" db="EMBL/GenBank/DDBJ databases">
        <title>Draft genome sequence of the filamentous fungus Phialemoniopsis curvata isolated from diesel fuel.</title>
        <authorList>
            <person name="Varaljay V.A."/>
            <person name="Lyon W.J."/>
            <person name="Crouch A.L."/>
            <person name="Drake C.E."/>
            <person name="Hollomon J.M."/>
            <person name="Nadeau L.J."/>
            <person name="Nunn H.S."/>
            <person name="Stevenson B.S."/>
            <person name="Bojanowski C.L."/>
            <person name="Crookes-Goodson W.J."/>
        </authorList>
    </citation>
    <scope>NUCLEOTIDE SEQUENCE [LARGE SCALE GENOMIC DNA]</scope>
    <source>
        <strain evidence="5 6">D216</strain>
    </source>
</reference>
<evidence type="ECO:0008006" key="7">
    <source>
        <dbReference type="Google" id="ProtNLM"/>
    </source>
</evidence>
<evidence type="ECO:0000256" key="3">
    <source>
        <dbReference type="ARBA" id="ARBA00023277"/>
    </source>
</evidence>
<gene>
    <name evidence="5" type="ORF">E0L32_003186</name>
</gene>
<evidence type="ECO:0000256" key="1">
    <source>
        <dbReference type="ARBA" id="ARBA00006206"/>
    </source>
</evidence>
<dbReference type="RefSeq" id="XP_030999254.1">
    <property type="nucleotide sequence ID" value="XM_031137458.1"/>
</dbReference>
<organism evidence="5 6">
    <name type="scientific">Thyridium curvatum</name>
    <dbReference type="NCBI Taxonomy" id="1093900"/>
    <lineage>
        <taxon>Eukaryota</taxon>
        <taxon>Fungi</taxon>
        <taxon>Dikarya</taxon>
        <taxon>Ascomycota</taxon>
        <taxon>Pezizomycotina</taxon>
        <taxon>Sordariomycetes</taxon>
        <taxon>Sordariomycetidae</taxon>
        <taxon>Thyridiales</taxon>
        <taxon>Thyridiaceae</taxon>
        <taxon>Thyridium</taxon>
    </lineage>
</organism>
<dbReference type="InParanoid" id="A0A507BDC4"/>
<dbReference type="EMBL" id="SKBQ01000013">
    <property type="protein sequence ID" value="TPX17543.1"/>
    <property type="molecule type" value="Genomic_DNA"/>
</dbReference>
<dbReference type="PANTHER" id="PTHR10091:SF2">
    <property type="entry name" value="ALDOSE 1-EPIMERASE"/>
    <property type="match status" value="1"/>
</dbReference>
<dbReference type="AlphaFoldDB" id="A0A507BDC4"/>
<dbReference type="Pfam" id="PF01263">
    <property type="entry name" value="Aldose_epim"/>
    <property type="match status" value="1"/>
</dbReference>
<dbReference type="PANTHER" id="PTHR10091">
    <property type="entry name" value="ALDOSE-1-EPIMERASE"/>
    <property type="match status" value="1"/>
</dbReference>
<dbReference type="GO" id="GO:0004034">
    <property type="term" value="F:aldose 1-epimerase activity"/>
    <property type="evidence" value="ECO:0007669"/>
    <property type="project" value="TreeGrafter"/>
</dbReference>
<dbReference type="GO" id="GO:0033499">
    <property type="term" value="P:galactose catabolic process via UDP-galactose, Leloir pathway"/>
    <property type="evidence" value="ECO:0007669"/>
    <property type="project" value="TreeGrafter"/>
</dbReference>
<comment type="similarity">
    <text evidence="1">Belongs to the aldose epimerase family.</text>
</comment>
<evidence type="ECO:0000256" key="2">
    <source>
        <dbReference type="ARBA" id="ARBA00023235"/>
    </source>
</evidence>
<dbReference type="CDD" id="cd09019">
    <property type="entry name" value="galactose_mutarotase_like"/>
    <property type="match status" value="1"/>
</dbReference>
<accession>A0A507BDC4</accession>
<keyword evidence="3" id="KW-0119">Carbohydrate metabolism</keyword>
<comment type="caution">
    <text evidence="5">The sequence shown here is derived from an EMBL/GenBank/DDBJ whole genome shotgun (WGS) entry which is preliminary data.</text>
</comment>
<dbReference type="GO" id="GO:0006006">
    <property type="term" value="P:glucose metabolic process"/>
    <property type="evidence" value="ECO:0007669"/>
    <property type="project" value="TreeGrafter"/>
</dbReference>
<feature type="signal peptide" evidence="4">
    <location>
        <begin position="1"/>
        <end position="18"/>
    </location>
</feature>
<dbReference type="STRING" id="1093900.A0A507BDC4"/>
<sequence length="387" mass="42251">MKFTTVLPVLVGAAPAFGQVNIKPDESGRYTISADGIKAQFIPYGATLTNLFVKDKDGKDIDVVLGYDNTSYYPVDKGHPVYNAIPGRYVNRIGKATYTLDGKKYQTEANDGPNTLHSGTNNWSYRVWNVTAAEKDSITFSITDPAYAEKGMPGEVDASVTYSVANSTWHIKMAAAAPETRTPLMLTHHTYFNLDAYKDPATSKIWNHTLYMPRANRWLEAGDDAVPTGKVLPAQPNSINDFASAPDMQLGHASGDPKFAGNCGGGGACEGYNGYFVFDDSSEKGKADDPDVILASSFSGVRAELRTDQAGVVIYTCNWMDGTADLKSTQGLKDRKKVARSSCVAIEAHDWVDGINHPEWKRLDAQIKGPGEKYSWESSWSFVVIKT</sequence>
<feature type="chain" id="PRO_5021338518" description="Aldose 1-epimerase" evidence="4">
    <location>
        <begin position="19"/>
        <end position="387"/>
    </location>
</feature>
<dbReference type="OrthoDB" id="274691at2759"/>
<dbReference type="Proteomes" id="UP000319257">
    <property type="component" value="Unassembled WGS sequence"/>
</dbReference>
<dbReference type="GeneID" id="41970633"/>
<keyword evidence="2" id="KW-0413">Isomerase</keyword>
<dbReference type="InterPro" id="IPR047215">
    <property type="entry name" value="Galactose_mutarotase-like"/>
</dbReference>
<dbReference type="InterPro" id="IPR011013">
    <property type="entry name" value="Gal_mutarotase_sf_dom"/>
</dbReference>
<dbReference type="SUPFAM" id="SSF74650">
    <property type="entry name" value="Galactose mutarotase-like"/>
    <property type="match status" value="1"/>
</dbReference>
<dbReference type="GO" id="GO:0030246">
    <property type="term" value="F:carbohydrate binding"/>
    <property type="evidence" value="ECO:0007669"/>
    <property type="project" value="InterPro"/>
</dbReference>
<dbReference type="FunFam" id="2.70.98.10:FF:000014">
    <property type="entry name" value="Aldose 1-epimerase, putative"/>
    <property type="match status" value="1"/>
</dbReference>
<evidence type="ECO:0000313" key="5">
    <source>
        <dbReference type="EMBL" id="TPX17543.1"/>
    </source>
</evidence>
<evidence type="ECO:0000256" key="4">
    <source>
        <dbReference type="SAM" id="SignalP"/>
    </source>
</evidence>